<feature type="domain" description="DUF4007" evidence="1">
    <location>
        <begin position="15"/>
        <end position="296"/>
    </location>
</feature>
<protein>
    <submittedName>
        <fullName evidence="2">DUF4007 family protein</fullName>
    </submittedName>
</protein>
<dbReference type="Pfam" id="PF13182">
    <property type="entry name" value="DUF4007"/>
    <property type="match status" value="1"/>
</dbReference>
<keyword evidence="3" id="KW-1185">Reference proteome</keyword>
<evidence type="ECO:0000313" key="3">
    <source>
        <dbReference type="Proteomes" id="UP001314681"/>
    </source>
</evidence>
<gene>
    <name evidence="2" type="ORF">KTH90_22980</name>
</gene>
<evidence type="ECO:0000259" key="1">
    <source>
        <dbReference type="Pfam" id="PF13182"/>
    </source>
</evidence>
<dbReference type="Proteomes" id="UP001314681">
    <property type="component" value="Unassembled WGS sequence"/>
</dbReference>
<dbReference type="RefSeq" id="WP_158350925.1">
    <property type="nucleotide sequence ID" value="NZ_JAHQCX010000025.1"/>
</dbReference>
<evidence type="ECO:0000313" key="2">
    <source>
        <dbReference type="EMBL" id="MBU9728861.1"/>
    </source>
</evidence>
<organism evidence="2 3">
    <name type="scientific">Diplocloster modestus</name>
    <dbReference type="NCBI Taxonomy" id="2850322"/>
    <lineage>
        <taxon>Bacteria</taxon>
        <taxon>Bacillati</taxon>
        <taxon>Bacillota</taxon>
        <taxon>Clostridia</taxon>
        <taxon>Lachnospirales</taxon>
        <taxon>Lachnospiraceae</taxon>
        <taxon>Diplocloster</taxon>
    </lineage>
</organism>
<proteinExistence type="predicted"/>
<dbReference type="InterPro" id="IPR025248">
    <property type="entry name" value="DUF4007"/>
</dbReference>
<sequence>MKDKLKKVTLKGNASFNFREGWLRKGMRCIAQDPMLFTRDNVMEQLGVGSKMVSSIRFWLKACGLCEEKYINNSRARELYLTENFGEIVFQYDPYFDDIFTLFILHYHIVSNQALCIVWNIFFNEFSGIDFTKEDLVSMCSNLLQKKMEEGATFSEESLKSDCDYILKMYLSPTKIDDPEENLHCPLTVLGLIDKSPSDNKAYIKTSPVTDLLDKLAVLYVISMNIPEGRNSVSIRDLENAPNNIGHVFNLNRVKINEYLDELRVAGYVTINRTAGLDMVYLNNKYKPSDILIEYYKKAQMR</sequence>
<comment type="caution">
    <text evidence="2">The sequence shown here is derived from an EMBL/GenBank/DDBJ whole genome shotgun (WGS) entry which is preliminary data.</text>
</comment>
<dbReference type="EMBL" id="JAHQCX010000025">
    <property type="protein sequence ID" value="MBU9728861.1"/>
    <property type="molecule type" value="Genomic_DNA"/>
</dbReference>
<name>A0ABS6KEE2_9FIRM</name>
<accession>A0ABS6KEE2</accession>
<reference evidence="2 3" key="1">
    <citation type="submission" date="2021-06" db="EMBL/GenBank/DDBJ databases">
        <title>Description of novel taxa of the family Lachnospiraceae.</title>
        <authorList>
            <person name="Chaplin A.V."/>
            <person name="Sokolova S.R."/>
            <person name="Pikina A.P."/>
            <person name="Korzhanova M."/>
            <person name="Belova V."/>
            <person name="Korostin D."/>
            <person name="Efimov B.A."/>
        </authorList>
    </citation>
    <scope>NUCLEOTIDE SEQUENCE [LARGE SCALE GENOMIC DNA]</scope>
    <source>
        <strain evidence="2 3">ASD4241</strain>
    </source>
</reference>